<evidence type="ECO:0000256" key="3">
    <source>
        <dbReference type="ARBA" id="ARBA00022679"/>
    </source>
</evidence>
<evidence type="ECO:0000256" key="1">
    <source>
        <dbReference type="ARBA" id="ARBA00001946"/>
    </source>
</evidence>
<dbReference type="PANTHER" id="PTHR33571:SF12">
    <property type="entry name" value="BSL3053 PROTEIN"/>
    <property type="match status" value="1"/>
</dbReference>
<evidence type="ECO:0000256" key="8">
    <source>
        <dbReference type="ARBA" id="ARBA00022842"/>
    </source>
</evidence>
<gene>
    <name evidence="12" type="ORF">BST19_26695</name>
    <name evidence="11" type="ORF">H7I91_16385</name>
</gene>
<reference evidence="11" key="3">
    <citation type="journal article" date="2022" name="BMC Genomics">
        <title>Comparative genome analysis of mycobacteria focusing on tRNA and non-coding RNA.</title>
        <authorList>
            <person name="Behra P.R.K."/>
            <person name="Pettersson B.M.F."/>
            <person name="Ramesh M."/>
            <person name="Das S."/>
            <person name="Dasgupta S."/>
            <person name="Kirsebom L.A."/>
        </authorList>
    </citation>
    <scope>NUCLEOTIDE SEQUENCE</scope>
    <source>
        <strain evidence="11">DSM 45439</strain>
    </source>
</reference>
<dbReference type="Gene3D" id="3.30.460.10">
    <property type="entry name" value="Beta Polymerase, domain 2"/>
    <property type="match status" value="1"/>
</dbReference>
<comment type="caution">
    <text evidence="11">The sequence shown here is derived from an EMBL/GenBank/DDBJ whole genome shotgun (WGS) entry which is preliminary data.</text>
</comment>
<keyword evidence="13" id="KW-1185">Reference proteome</keyword>
<evidence type="ECO:0000313" key="12">
    <source>
        <dbReference type="EMBL" id="ORA42013.1"/>
    </source>
</evidence>
<evidence type="ECO:0000313" key="11">
    <source>
        <dbReference type="EMBL" id="MCV6990841.1"/>
    </source>
</evidence>
<dbReference type="Proteomes" id="UP000192293">
    <property type="component" value="Unassembled WGS sequence"/>
</dbReference>
<comment type="similarity">
    <text evidence="9">Belongs to the MntA antitoxin family.</text>
</comment>
<dbReference type="InterPro" id="IPR052038">
    <property type="entry name" value="Type-VII_TA_antitoxin"/>
</dbReference>
<keyword evidence="2" id="KW-1277">Toxin-antitoxin system</keyword>
<feature type="domain" description="Polymerase nucleotidyl transferase" evidence="10">
    <location>
        <begin position="34"/>
        <end position="91"/>
    </location>
</feature>
<keyword evidence="4" id="KW-0548">Nucleotidyltransferase</keyword>
<dbReference type="CDD" id="cd05403">
    <property type="entry name" value="NT_KNTase_like"/>
    <property type="match status" value="1"/>
</dbReference>
<dbReference type="AlphaFoldDB" id="A0AAW5S7H3"/>
<evidence type="ECO:0000256" key="5">
    <source>
        <dbReference type="ARBA" id="ARBA00022723"/>
    </source>
</evidence>
<evidence type="ECO:0000313" key="13">
    <source>
        <dbReference type="Proteomes" id="UP000192293"/>
    </source>
</evidence>
<dbReference type="Proteomes" id="UP001207588">
    <property type="component" value="Unassembled WGS sequence"/>
</dbReference>
<protein>
    <submittedName>
        <fullName evidence="11">Nucleotidyltransferase domain-containing protein</fullName>
    </submittedName>
</protein>
<name>A0AAW5S7H3_MYCBC</name>
<dbReference type="Pfam" id="PF01909">
    <property type="entry name" value="NTP_transf_2"/>
    <property type="match status" value="1"/>
</dbReference>
<dbReference type="EMBL" id="MVHL01000096">
    <property type="protein sequence ID" value="ORA42013.1"/>
    <property type="molecule type" value="Genomic_DNA"/>
</dbReference>
<organism evidence="11 14">
    <name type="scientific">Mycobacterium bouchedurhonense</name>
    <dbReference type="NCBI Taxonomy" id="701041"/>
    <lineage>
        <taxon>Bacteria</taxon>
        <taxon>Bacillati</taxon>
        <taxon>Actinomycetota</taxon>
        <taxon>Actinomycetes</taxon>
        <taxon>Mycobacteriales</taxon>
        <taxon>Mycobacteriaceae</taxon>
        <taxon>Mycobacterium</taxon>
        <taxon>Mycobacterium avium complex (MAC)</taxon>
    </lineage>
</organism>
<dbReference type="InterPro" id="IPR002934">
    <property type="entry name" value="Polymerase_NTP_transf_dom"/>
</dbReference>
<dbReference type="GO" id="GO:0046872">
    <property type="term" value="F:metal ion binding"/>
    <property type="evidence" value="ECO:0007669"/>
    <property type="project" value="UniProtKB-KW"/>
</dbReference>
<keyword evidence="5" id="KW-0479">Metal-binding</keyword>
<dbReference type="RefSeq" id="WP_083071787.1">
    <property type="nucleotide sequence ID" value="NZ_JACKTG010000051.1"/>
</dbReference>
<dbReference type="SUPFAM" id="SSF81301">
    <property type="entry name" value="Nucleotidyltransferase"/>
    <property type="match status" value="1"/>
</dbReference>
<dbReference type="InterPro" id="IPR043519">
    <property type="entry name" value="NT_sf"/>
</dbReference>
<keyword evidence="7" id="KW-0067">ATP-binding</keyword>
<keyword evidence="6" id="KW-0547">Nucleotide-binding</keyword>
<evidence type="ECO:0000313" key="14">
    <source>
        <dbReference type="Proteomes" id="UP001207588"/>
    </source>
</evidence>
<dbReference type="EMBL" id="JACKTG010000051">
    <property type="protein sequence ID" value="MCV6990841.1"/>
    <property type="molecule type" value="Genomic_DNA"/>
</dbReference>
<evidence type="ECO:0000259" key="10">
    <source>
        <dbReference type="Pfam" id="PF01909"/>
    </source>
</evidence>
<proteinExistence type="inferred from homology"/>
<dbReference type="GO" id="GO:0016779">
    <property type="term" value="F:nucleotidyltransferase activity"/>
    <property type="evidence" value="ECO:0007669"/>
    <property type="project" value="UniProtKB-KW"/>
</dbReference>
<comment type="cofactor">
    <cofactor evidence="1">
        <name>Mg(2+)</name>
        <dbReference type="ChEBI" id="CHEBI:18420"/>
    </cofactor>
</comment>
<evidence type="ECO:0000256" key="7">
    <source>
        <dbReference type="ARBA" id="ARBA00022840"/>
    </source>
</evidence>
<sequence length="117" mass="12083">MTSPYSRRALTAIGRHRDAIAGVLAKYGASNPRVFGSVAHGTAGPESDIDILVDLAENGQGSRLARLSGIRIELEELLHLPVDVVSAELLKDEISSAASASASPITLSPLAAAPSPK</sequence>
<reference evidence="11" key="2">
    <citation type="submission" date="2020-07" db="EMBL/GenBank/DDBJ databases">
        <authorList>
            <person name="Pettersson B.M.F."/>
            <person name="Behra P.R.K."/>
            <person name="Ramesh M."/>
            <person name="Das S."/>
            <person name="Dasgupta S."/>
            <person name="Kirsebom L.A."/>
        </authorList>
    </citation>
    <scope>NUCLEOTIDE SEQUENCE</scope>
    <source>
        <strain evidence="11">DSM 45439</strain>
    </source>
</reference>
<evidence type="ECO:0000256" key="4">
    <source>
        <dbReference type="ARBA" id="ARBA00022695"/>
    </source>
</evidence>
<evidence type="ECO:0000256" key="9">
    <source>
        <dbReference type="ARBA" id="ARBA00038276"/>
    </source>
</evidence>
<reference evidence="12 13" key="1">
    <citation type="submission" date="2017-02" db="EMBL/GenBank/DDBJ databases">
        <title>The new phylogeny of genus Mycobacterium.</title>
        <authorList>
            <person name="Tortoli E."/>
            <person name="Trovato A."/>
            <person name="Cirillo D.M."/>
        </authorList>
    </citation>
    <scope>NUCLEOTIDE SEQUENCE [LARGE SCALE GENOMIC DNA]</scope>
    <source>
        <strain evidence="12 13">DSM 45439</strain>
    </source>
</reference>
<keyword evidence="8" id="KW-0460">Magnesium</keyword>
<dbReference type="PANTHER" id="PTHR33571">
    <property type="entry name" value="SSL8005 PROTEIN"/>
    <property type="match status" value="1"/>
</dbReference>
<keyword evidence="3" id="KW-0808">Transferase</keyword>
<accession>A0AAW5S7H3</accession>
<dbReference type="GO" id="GO:0005524">
    <property type="term" value="F:ATP binding"/>
    <property type="evidence" value="ECO:0007669"/>
    <property type="project" value="UniProtKB-KW"/>
</dbReference>
<evidence type="ECO:0000256" key="2">
    <source>
        <dbReference type="ARBA" id="ARBA00022649"/>
    </source>
</evidence>
<evidence type="ECO:0000256" key="6">
    <source>
        <dbReference type="ARBA" id="ARBA00022741"/>
    </source>
</evidence>